<evidence type="ECO:0000259" key="1">
    <source>
        <dbReference type="Pfam" id="PF11716"/>
    </source>
</evidence>
<protein>
    <submittedName>
        <fullName evidence="2">TIGR03086 family protein</fullName>
    </submittedName>
</protein>
<dbReference type="RefSeq" id="WP_189964682.1">
    <property type="nucleotide sequence ID" value="NZ_BMUA01000011.1"/>
</dbReference>
<dbReference type="EMBL" id="BNDY01000017">
    <property type="protein sequence ID" value="GHI42113.1"/>
    <property type="molecule type" value="Genomic_DNA"/>
</dbReference>
<comment type="caution">
    <text evidence="2">The sequence shown here is derived from an EMBL/GenBank/DDBJ whole genome shotgun (WGS) entry which is preliminary data.</text>
</comment>
<evidence type="ECO:0000313" key="3">
    <source>
        <dbReference type="Proteomes" id="UP001050808"/>
    </source>
</evidence>
<dbReference type="NCBIfam" id="TIGR03086">
    <property type="entry name" value="TIGR03086 family metal-binding protein"/>
    <property type="match status" value="1"/>
</dbReference>
<evidence type="ECO:0000313" key="2">
    <source>
        <dbReference type="EMBL" id="GHI42113.1"/>
    </source>
</evidence>
<sequence length="202" mass="21122">MSSETNAQASLPDLGPAAAELTHLLEGVRDDQLGSPTPCPEYVLRDLLSHIAGLGVAFRDAAHKEFGPSTSTAPGSVRPPEPAADWRTSIPQTLAAMVDAWRDPAAWEGDTQAGGITLPAAIAGRVALDELVVHGWDVARATGQAYRPTPADLEVSYELLAPSKDDPAARGEAFGPAVEVPDGAPMLDRLIGMSGRDPGWGR</sequence>
<accession>A0ABQ3QXU9</accession>
<keyword evidence="3" id="KW-1185">Reference proteome</keyword>
<organism evidence="2 3">
    <name type="scientific">Streptomyces violascens</name>
    <dbReference type="NCBI Taxonomy" id="67381"/>
    <lineage>
        <taxon>Bacteria</taxon>
        <taxon>Bacillati</taxon>
        <taxon>Actinomycetota</taxon>
        <taxon>Actinomycetes</taxon>
        <taxon>Kitasatosporales</taxon>
        <taxon>Streptomycetaceae</taxon>
        <taxon>Streptomyces</taxon>
    </lineage>
</organism>
<dbReference type="Proteomes" id="UP001050808">
    <property type="component" value="Unassembled WGS sequence"/>
</dbReference>
<dbReference type="InterPro" id="IPR024344">
    <property type="entry name" value="MDMPI_metal-binding"/>
</dbReference>
<dbReference type="InterPro" id="IPR034660">
    <property type="entry name" value="DinB/YfiT-like"/>
</dbReference>
<dbReference type="Pfam" id="PF11716">
    <property type="entry name" value="MDMPI_N"/>
    <property type="match status" value="1"/>
</dbReference>
<dbReference type="InterPro" id="IPR017520">
    <property type="entry name" value="CHP03086"/>
</dbReference>
<dbReference type="SUPFAM" id="SSF109854">
    <property type="entry name" value="DinB/YfiT-like putative metalloenzymes"/>
    <property type="match status" value="1"/>
</dbReference>
<reference evidence="2" key="1">
    <citation type="submission" date="2024-05" db="EMBL/GenBank/DDBJ databases">
        <title>Whole genome shotgun sequence of Streptomyces violascens NBRC 12920.</title>
        <authorList>
            <person name="Komaki H."/>
            <person name="Tamura T."/>
        </authorList>
    </citation>
    <scope>NUCLEOTIDE SEQUENCE</scope>
    <source>
        <strain evidence="2">NBRC 12920</strain>
    </source>
</reference>
<gene>
    <name evidence="2" type="ORF">Sviol_65210</name>
</gene>
<name>A0ABQ3QXU9_9ACTN</name>
<dbReference type="NCBIfam" id="TIGR03083">
    <property type="entry name" value="maleylpyruvate isomerase family mycothiol-dependent enzyme"/>
    <property type="match status" value="1"/>
</dbReference>
<proteinExistence type="predicted"/>
<dbReference type="InterPro" id="IPR017517">
    <property type="entry name" value="Maleyloyr_isom"/>
</dbReference>
<feature type="domain" description="Mycothiol-dependent maleylpyruvate isomerase metal-binding" evidence="1">
    <location>
        <begin position="15"/>
        <end position="139"/>
    </location>
</feature>
<dbReference type="Gene3D" id="1.20.120.450">
    <property type="entry name" value="dinb family like domain"/>
    <property type="match status" value="1"/>
</dbReference>